<dbReference type="GO" id="GO:0004392">
    <property type="term" value="F:heme oxygenase (decyclizing) activity"/>
    <property type="evidence" value="ECO:0007669"/>
    <property type="project" value="InterPro"/>
</dbReference>
<dbReference type="InterPro" id="IPR016084">
    <property type="entry name" value="Haem_Oase-like_multi-hlx"/>
</dbReference>
<keyword evidence="2" id="KW-1185">Reference proteome</keyword>
<dbReference type="SUPFAM" id="SSF48613">
    <property type="entry name" value="Heme oxygenase-like"/>
    <property type="match status" value="1"/>
</dbReference>
<reference evidence="1 2" key="1">
    <citation type="submission" date="2015-08" db="EMBL/GenBank/DDBJ databases">
        <title>Draft Genome Sequence of Pseudoalteromonas porphyrae UCD-SED14.</title>
        <authorList>
            <person name="Coil D.A."/>
            <person name="Jospin G."/>
            <person name="Lee R.D."/>
            <person name="Eisen J.A."/>
        </authorList>
    </citation>
    <scope>NUCLEOTIDE SEQUENCE [LARGE SCALE GENOMIC DNA]</scope>
    <source>
        <strain evidence="1 2">UCD-SED14</strain>
    </source>
</reference>
<protein>
    <recommendedName>
        <fullName evidence="3">Heme oxygenase</fullName>
    </recommendedName>
</protein>
<comment type="caution">
    <text evidence="1">The sequence shown here is derived from an EMBL/GenBank/DDBJ whole genome shotgun (WGS) entry which is preliminary data.</text>
</comment>
<dbReference type="GO" id="GO:0006788">
    <property type="term" value="P:heme oxidation"/>
    <property type="evidence" value="ECO:0007669"/>
    <property type="project" value="InterPro"/>
</dbReference>
<evidence type="ECO:0000313" key="2">
    <source>
        <dbReference type="Proteomes" id="UP000037848"/>
    </source>
</evidence>
<evidence type="ECO:0000313" key="1">
    <source>
        <dbReference type="EMBL" id="KPH64550.1"/>
    </source>
</evidence>
<dbReference type="InterPro" id="IPR016053">
    <property type="entry name" value="Haem_Oase-like"/>
</dbReference>
<dbReference type="Gene3D" id="1.20.910.10">
    <property type="entry name" value="Heme oxygenase-like"/>
    <property type="match status" value="1"/>
</dbReference>
<dbReference type="Proteomes" id="UP000037848">
    <property type="component" value="Unassembled WGS sequence"/>
</dbReference>
<gene>
    <name evidence="1" type="ORF">ADS77_04520</name>
</gene>
<proteinExistence type="predicted"/>
<name>A0A0N1MUD0_9GAMM</name>
<dbReference type="OrthoDB" id="9149607at2"/>
<dbReference type="PATRIC" id="fig|187330.3.peg.2665"/>
<evidence type="ECO:0008006" key="3">
    <source>
        <dbReference type="Google" id="ProtNLM"/>
    </source>
</evidence>
<dbReference type="EMBL" id="LHPH01000004">
    <property type="protein sequence ID" value="KPH64550.1"/>
    <property type="molecule type" value="Genomic_DNA"/>
</dbReference>
<organism evidence="1 2">
    <name type="scientific">Pseudoalteromonas porphyrae</name>
    <dbReference type="NCBI Taxonomy" id="187330"/>
    <lineage>
        <taxon>Bacteria</taxon>
        <taxon>Pseudomonadati</taxon>
        <taxon>Pseudomonadota</taxon>
        <taxon>Gammaproteobacteria</taxon>
        <taxon>Alteromonadales</taxon>
        <taxon>Pseudoalteromonadaceae</taxon>
        <taxon>Pseudoalteromonas</taxon>
    </lineage>
</organism>
<dbReference type="Pfam" id="PF01126">
    <property type="entry name" value="Heme_oxygenase"/>
    <property type="match status" value="1"/>
</dbReference>
<dbReference type="AlphaFoldDB" id="A0A0N1MUD0"/>
<sequence>MSSITQVNYPRMSELKRTTAEVHDNLDNKIMAQSPFASKENYGDFLRFQYLLLKHVEPIYQSEQLIVFFSDLAQRNRCTDIVLDLHDIGMKTHNLEQQIDINSLTIAQAVGWLYVIEGSKLGAAMLAKEVTQLDLNAEFGARFLAGPGNGRGSQWRGFMQAVEALNLTNDEEQQLYQGAKQAFATAHQLLDVVYQ</sequence>
<dbReference type="STRING" id="187330.AMS58_12365"/>
<accession>A0A0N1MUD0</accession>
<dbReference type="RefSeq" id="WP_054205355.1">
    <property type="nucleotide sequence ID" value="NZ_LHPH01000004.1"/>
</dbReference>
<dbReference type="CDD" id="cd19166">
    <property type="entry name" value="HemeO-bac"/>
    <property type="match status" value="1"/>
</dbReference>